<keyword evidence="3" id="KW-1185">Reference proteome</keyword>
<protein>
    <submittedName>
        <fullName evidence="2">Translesion DNA synthesis-associated protein ImuA</fullName>
    </submittedName>
</protein>
<dbReference type="PANTHER" id="PTHR35369">
    <property type="entry name" value="BLR3025 PROTEIN-RELATED"/>
    <property type="match status" value="1"/>
</dbReference>
<evidence type="ECO:0000256" key="1">
    <source>
        <dbReference type="ARBA" id="ARBA00022763"/>
    </source>
</evidence>
<reference evidence="2 3" key="1">
    <citation type="submission" date="2021-03" db="EMBL/GenBank/DDBJ databases">
        <title>Novel species identification of genus Shewanella.</title>
        <authorList>
            <person name="Liu G."/>
            <person name="Zhang Q."/>
        </authorList>
    </citation>
    <scope>NUCLEOTIDE SEQUENCE [LARGE SCALE GENOMIC DNA]</scope>
    <source>
        <strain evidence="2 3">FJAT-51800</strain>
    </source>
</reference>
<proteinExistence type="predicted"/>
<dbReference type="RefSeq" id="WP_207356446.1">
    <property type="nucleotide sequence ID" value="NZ_CP071503.1"/>
</dbReference>
<organism evidence="2 3">
    <name type="scientific">Shewanella avicenniae</name>
    <dbReference type="NCBI Taxonomy" id="2814294"/>
    <lineage>
        <taxon>Bacteria</taxon>
        <taxon>Pseudomonadati</taxon>
        <taxon>Pseudomonadota</taxon>
        <taxon>Gammaproteobacteria</taxon>
        <taxon>Alteromonadales</taxon>
        <taxon>Shewanellaceae</taxon>
        <taxon>Shewanella</taxon>
    </lineage>
</organism>
<dbReference type="InterPro" id="IPR027417">
    <property type="entry name" value="P-loop_NTPase"/>
</dbReference>
<dbReference type="EMBL" id="CP071503">
    <property type="protein sequence ID" value="QSX35252.1"/>
    <property type="molecule type" value="Genomic_DNA"/>
</dbReference>
<evidence type="ECO:0000313" key="3">
    <source>
        <dbReference type="Proteomes" id="UP000662770"/>
    </source>
</evidence>
<name>A0ABX7QUS6_9GAMM</name>
<dbReference type="NCBIfam" id="NF033429">
    <property type="entry name" value="ImuA_translesion"/>
    <property type="match status" value="1"/>
</dbReference>
<accession>A0ABX7QUS6</accession>
<dbReference type="Proteomes" id="UP000662770">
    <property type="component" value="Chromosome"/>
</dbReference>
<dbReference type="PANTHER" id="PTHR35369:SF3">
    <property type="entry name" value="TRANSLESION DNA SYNTHESIS-ASSOCIATED PROTEIN IMUA"/>
    <property type="match status" value="1"/>
</dbReference>
<dbReference type="Gene3D" id="3.40.50.300">
    <property type="entry name" value="P-loop containing nucleotide triphosphate hydrolases"/>
    <property type="match status" value="1"/>
</dbReference>
<dbReference type="InterPro" id="IPR050356">
    <property type="entry name" value="SulA_CellDiv_inhibitor"/>
</dbReference>
<dbReference type="SUPFAM" id="SSF52540">
    <property type="entry name" value="P-loop containing nucleoside triphosphate hydrolases"/>
    <property type="match status" value="1"/>
</dbReference>
<keyword evidence="1" id="KW-0227">DNA damage</keyword>
<sequence length="275" mass="29654">MNSLDSQAAISSLLARQDLWLGHANGQLQSGYQTGFDELQAHLPYWPAHGVCELLSDGAGAGELGLLLPIIESVCMDTDAPILIIAPPYMLNPEALRVLRVPPERFVWLDIAFEKEALWAMEQALRSGSCGLVLGWFDNLSLKAARRLQLAAEEGNCLGFCMLPLTSAGNEHPIPLKLALKTSQGECYLQILKRRGGWPVSDIHLADLAVPLLRRMSLARAKLATESTASTASVVNSMVTSVVNSATDSAKTVSLQSLSGLTAANDRHSIEFQHG</sequence>
<dbReference type="InterPro" id="IPR047610">
    <property type="entry name" value="ImuA_translesion"/>
</dbReference>
<gene>
    <name evidence="2" type="primary">imuA</name>
    <name evidence="2" type="ORF">JYB87_08705</name>
</gene>
<evidence type="ECO:0000313" key="2">
    <source>
        <dbReference type="EMBL" id="QSX35252.1"/>
    </source>
</evidence>